<feature type="chain" id="PRO_5023435039" description="Arginine biosynthesis bifunctional protein ArgJ alpha chain" evidence="10">
    <location>
        <begin position="1"/>
        <end position="186"/>
    </location>
</feature>
<keyword evidence="6 10" id="KW-0068">Autocatalytic cleavage</keyword>
<keyword evidence="12" id="KW-1185">Reference proteome</keyword>
<dbReference type="GO" id="GO:0006526">
    <property type="term" value="P:L-arginine biosynthetic process"/>
    <property type="evidence" value="ECO:0007669"/>
    <property type="project" value="UniProtKB-UniRule"/>
</dbReference>
<evidence type="ECO:0000256" key="3">
    <source>
        <dbReference type="ARBA" id="ARBA00022571"/>
    </source>
</evidence>
<feature type="site" description="Involved in the stabilization of negative charge on the oxyanion by the formation of the oxyanion hole" evidence="10">
    <location>
        <position position="114"/>
    </location>
</feature>
<dbReference type="GO" id="GO:0006592">
    <property type="term" value="P:ornithine biosynthetic process"/>
    <property type="evidence" value="ECO:0007669"/>
    <property type="project" value="TreeGrafter"/>
</dbReference>
<dbReference type="EC" id="2.3.1.1" evidence="10"/>
<comment type="subcellular location">
    <subcellularLocation>
        <location evidence="10">Cytoplasm</location>
    </subcellularLocation>
</comment>
<dbReference type="SUPFAM" id="SSF56266">
    <property type="entry name" value="DmpA/ArgJ-like"/>
    <property type="match status" value="1"/>
</dbReference>
<keyword evidence="8 10" id="KW-0012">Acyltransferase</keyword>
<evidence type="ECO:0000313" key="11">
    <source>
        <dbReference type="EMBL" id="ENZ02629.1"/>
    </source>
</evidence>
<dbReference type="CDD" id="cd02152">
    <property type="entry name" value="OAT"/>
    <property type="match status" value="1"/>
</dbReference>
<evidence type="ECO:0000256" key="5">
    <source>
        <dbReference type="ARBA" id="ARBA00022679"/>
    </source>
</evidence>
<keyword evidence="3 10" id="KW-0055">Arginine biosynthesis</keyword>
<evidence type="ECO:0000256" key="7">
    <source>
        <dbReference type="ARBA" id="ARBA00023268"/>
    </source>
</evidence>
<dbReference type="HAMAP" id="MF_01106">
    <property type="entry name" value="ArgJ"/>
    <property type="match status" value="1"/>
</dbReference>
<dbReference type="NCBIfam" id="NF003802">
    <property type="entry name" value="PRK05388.1"/>
    <property type="match status" value="1"/>
</dbReference>
<organism evidence="11 12">
    <name type="scientific">Clostridium thermobutyricum</name>
    <dbReference type="NCBI Taxonomy" id="29372"/>
    <lineage>
        <taxon>Bacteria</taxon>
        <taxon>Bacillati</taxon>
        <taxon>Bacillota</taxon>
        <taxon>Clostridia</taxon>
        <taxon>Eubacteriales</taxon>
        <taxon>Clostridiaceae</taxon>
        <taxon>Clostridium</taxon>
    </lineage>
</organism>
<feature type="binding site" evidence="10">
    <location>
        <position position="176"/>
    </location>
    <ligand>
        <name>substrate</name>
    </ligand>
</feature>
<dbReference type="GO" id="GO:0004042">
    <property type="term" value="F:L-glutamate N-acetyltransferase activity"/>
    <property type="evidence" value="ECO:0007669"/>
    <property type="project" value="UniProtKB-UniRule"/>
</dbReference>
<evidence type="ECO:0000313" key="12">
    <source>
        <dbReference type="Proteomes" id="UP000013097"/>
    </source>
</evidence>
<dbReference type="UniPathway" id="UPA00068">
    <property type="reaction ID" value="UER00106"/>
</dbReference>
<evidence type="ECO:0000256" key="10">
    <source>
        <dbReference type="HAMAP-Rule" id="MF_01106"/>
    </source>
</evidence>
<comment type="caution">
    <text evidence="11">The sequence shown here is derived from an EMBL/GenBank/DDBJ whole genome shotgun (WGS) entry which is preliminary data.</text>
</comment>
<feature type="active site" description="Nucleophile" evidence="10">
    <location>
        <position position="187"/>
    </location>
</feature>
<keyword evidence="4 10" id="KW-0028">Amino-acid biosynthesis</keyword>
<comment type="subunit">
    <text evidence="2 10">Heterotetramer of two alpha and two beta chains.</text>
</comment>
<keyword evidence="7 10" id="KW-0511">Multifunctional enzyme</keyword>
<feature type="binding site" evidence="10">
    <location>
        <position position="399"/>
    </location>
    <ligand>
        <name>substrate</name>
    </ligand>
</feature>
<dbReference type="InterPro" id="IPR042195">
    <property type="entry name" value="ArgJ_beta_C"/>
</dbReference>
<feature type="chain" id="PRO_5023435040" description="Arginine biosynthesis bifunctional protein ArgJ beta chain" evidence="10">
    <location>
        <begin position="187"/>
        <end position="404"/>
    </location>
</feature>
<dbReference type="InterPro" id="IPR002813">
    <property type="entry name" value="Arg_biosynth_ArgJ"/>
</dbReference>
<reference evidence="11 12" key="1">
    <citation type="submission" date="2013-01" db="EMBL/GenBank/DDBJ databases">
        <title>The Genome Sequence of Clostridium colicanis 209318.</title>
        <authorList>
            <consortium name="The Broad Institute Genome Sequencing Platform"/>
            <person name="Earl A."/>
            <person name="Ward D."/>
            <person name="Feldgarden M."/>
            <person name="Gevers D."/>
            <person name="Courvalin P."/>
            <person name="Lambert T."/>
            <person name="Walker B."/>
            <person name="Young S.K."/>
            <person name="Zeng Q."/>
            <person name="Gargeya S."/>
            <person name="Fitzgerald M."/>
            <person name="Haas B."/>
            <person name="Abouelleil A."/>
            <person name="Alvarado L."/>
            <person name="Arachchi H.M."/>
            <person name="Berlin A.M."/>
            <person name="Chapman S.B."/>
            <person name="Dewar J."/>
            <person name="Goldberg J."/>
            <person name="Griggs A."/>
            <person name="Gujja S."/>
            <person name="Hansen M."/>
            <person name="Howarth C."/>
            <person name="Imamovic A."/>
            <person name="Larimer J."/>
            <person name="McCowan C."/>
            <person name="Murphy C."/>
            <person name="Neiman D."/>
            <person name="Pearson M."/>
            <person name="Priest M."/>
            <person name="Roberts A."/>
            <person name="Saif S."/>
            <person name="Shea T."/>
            <person name="Sisk P."/>
            <person name="Sykes S."/>
            <person name="Wortman J."/>
            <person name="Nusbaum C."/>
            <person name="Birren B."/>
        </authorList>
    </citation>
    <scope>NUCLEOTIDE SEQUENCE [LARGE SCALE GENOMIC DNA]</scope>
    <source>
        <strain evidence="11 12">209318</strain>
    </source>
</reference>
<dbReference type="EC" id="2.3.1.35" evidence="10"/>
<comment type="catalytic activity">
    <reaction evidence="10">
        <text>L-glutamate + acetyl-CoA = N-acetyl-L-glutamate + CoA + H(+)</text>
        <dbReference type="Rhea" id="RHEA:24292"/>
        <dbReference type="ChEBI" id="CHEBI:15378"/>
        <dbReference type="ChEBI" id="CHEBI:29985"/>
        <dbReference type="ChEBI" id="CHEBI:44337"/>
        <dbReference type="ChEBI" id="CHEBI:57287"/>
        <dbReference type="ChEBI" id="CHEBI:57288"/>
        <dbReference type="EC" id="2.3.1.1"/>
    </reaction>
</comment>
<comment type="pathway">
    <text evidence="10">Amino-acid biosynthesis; L-arginine biosynthesis; L-ornithine and N-acetyl-L-glutamate from L-glutamate and N(2)-acetyl-L-ornithine (cyclic): step 1/1.</text>
</comment>
<name>N9Y394_9CLOT</name>
<dbReference type="FunFam" id="3.60.70.12:FF:000001">
    <property type="entry name" value="Arginine biosynthesis bifunctional protein ArgJ, chloroplastic"/>
    <property type="match status" value="1"/>
</dbReference>
<dbReference type="EMBL" id="AGYT01000008">
    <property type="protein sequence ID" value="ENZ02629.1"/>
    <property type="molecule type" value="Genomic_DNA"/>
</dbReference>
<dbReference type="AlphaFoldDB" id="N9Y394"/>
<sequence>MKIIENGSITTPKGFKASGVHCGLKKSKKDLALIYSEVKCNAAGVYTNNIVKGAPIYVTKEHLKDGTAQAIIINSGNANTCNGEIGIQDAKAMAYFASFDLHLKPEDILVASTGIIGVPLNLKLIINSCSKLALGLSYDSSDAASAILTTDTRKKECAVSFTLSTGEEVKIGSICKGSGMIEPNMGTMLSFISTDINISKNLLNEALKKSVEKTYNRISVDGDTSTNDMVLILANKLSGNNEITEKNKDYFLFLDALTKLNLIQAKRIASDGEGATKLIECTVCSAPSVTDAITLSKSVINSSLVKTAIFGSDANWGRILCALGYSKINFNPNKISVSFKSTNSEIEVYKEGMGLKFNETKAKEILIQDTIEIIINMNSGNSSATCFGCDLTYDYVKINGDYRS</sequence>
<dbReference type="RefSeq" id="WP_002598365.1">
    <property type="nucleotide sequence ID" value="NZ_KB850956.1"/>
</dbReference>
<dbReference type="InterPro" id="IPR016117">
    <property type="entry name" value="ArgJ-like_dom_sf"/>
</dbReference>
<dbReference type="PATRIC" id="fig|999411.4.peg.1836"/>
<feature type="site" description="Involved in the stabilization of negative charge on the oxyanion by the formation of the oxyanion hole" evidence="10">
    <location>
        <position position="113"/>
    </location>
</feature>
<dbReference type="PANTHER" id="PTHR23100:SF0">
    <property type="entry name" value="ARGININE BIOSYNTHESIS BIFUNCTIONAL PROTEIN ARGJ, MITOCHONDRIAL"/>
    <property type="match status" value="1"/>
</dbReference>
<dbReference type="Proteomes" id="UP000013097">
    <property type="component" value="Unassembled WGS sequence"/>
</dbReference>
<evidence type="ECO:0000256" key="6">
    <source>
        <dbReference type="ARBA" id="ARBA00022813"/>
    </source>
</evidence>
<feature type="binding site" evidence="10">
    <location>
        <position position="149"/>
    </location>
    <ligand>
        <name>substrate</name>
    </ligand>
</feature>
<comment type="pathway">
    <text evidence="10">Amino-acid biosynthesis; L-arginine biosynthesis; N(2)-acetyl-L-ornithine from L-glutamate: step 1/4.</text>
</comment>
<evidence type="ECO:0000256" key="9">
    <source>
        <dbReference type="ARBA" id="ARBA00049439"/>
    </source>
</evidence>
<protein>
    <recommendedName>
        <fullName evidence="10">Arginine biosynthesis bifunctional protein ArgJ</fullName>
    </recommendedName>
    <domain>
        <recommendedName>
            <fullName evidence="10">Glutamate N-acetyltransferase</fullName>
            <ecNumber evidence="10">2.3.1.35</ecNumber>
        </recommendedName>
        <alternativeName>
            <fullName evidence="10">Ornithine acetyltransferase</fullName>
            <shortName evidence="10">OATase</shortName>
        </alternativeName>
        <alternativeName>
            <fullName evidence="10">Ornithine transacetylase</fullName>
        </alternativeName>
    </domain>
    <domain>
        <recommendedName>
            <fullName evidence="10">Amino-acid acetyltransferase</fullName>
            <ecNumber evidence="10">2.3.1.1</ecNumber>
        </recommendedName>
        <alternativeName>
            <fullName evidence="10">N-acetylglutamate synthase</fullName>
            <shortName evidence="10">AGSase</shortName>
        </alternativeName>
    </domain>
    <component>
        <recommendedName>
            <fullName evidence="10">Arginine biosynthesis bifunctional protein ArgJ alpha chain</fullName>
        </recommendedName>
    </component>
    <component>
        <recommendedName>
            <fullName evidence="10">Arginine biosynthesis bifunctional protein ArgJ beta chain</fullName>
        </recommendedName>
    </component>
</protein>
<comment type="function">
    <text evidence="10">Catalyzes two activities which are involved in the cyclic version of arginine biosynthesis: the synthesis of N-acetylglutamate from glutamate and acetyl-CoA as the acetyl donor, and of ornithine by transacetylation between N(2)-acetylornithine and glutamate.</text>
</comment>
<accession>N9Y394</accession>
<keyword evidence="10" id="KW-0963">Cytoplasm</keyword>
<comment type="catalytic activity">
    <reaction evidence="9 10">
        <text>N(2)-acetyl-L-ornithine + L-glutamate = N-acetyl-L-glutamate + L-ornithine</text>
        <dbReference type="Rhea" id="RHEA:15349"/>
        <dbReference type="ChEBI" id="CHEBI:29985"/>
        <dbReference type="ChEBI" id="CHEBI:44337"/>
        <dbReference type="ChEBI" id="CHEBI:46911"/>
        <dbReference type="ChEBI" id="CHEBI:57805"/>
        <dbReference type="EC" id="2.3.1.35"/>
    </reaction>
</comment>
<dbReference type="GO" id="GO:0004358">
    <property type="term" value="F:L-glutamate N-acetyltransferase activity, acting on acetyl-L-ornithine as donor"/>
    <property type="evidence" value="ECO:0007669"/>
    <property type="project" value="UniProtKB-UniRule"/>
</dbReference>
<feature type="binding site" evidence="10">
    <location>
        <position position="187"/>
    </location>
    <ligand>
        <name>substrate</name>
    </ligand>
</feature>
<dbReference type="NCBIfam" id="TIGR00120">
    <property type="entry name" value="ArgJ"/>
    <property type="match status" value="1"/>
</dbReference>
<feature type="binding site" evidence="10">
    <location>
        <position position="404"/>
    </location>
    <ligand>
        <name>substrate</name>
    </ligand>
</feature>
<proteinExistence type="inferred from homology"/>
<dbReference type="HOGENOM" id="CLU_027172_1_0_9"/>
<evidence type="ECO:0000256" key="8">
    <source>
        <dbReference type="ARBA" id="ARBA00023315"/>
    </source>
</evidence>
<comment type="similarity">
    <text evidence="1 10">Belongs to the ArgJ family.</text>
</comment>
<dbReference type="PANTHER" id="PTHR23100">
    <property type="entry name" value="ARGININE BIOSYNTHESIS BIFUNCTIONAL PROTEIN ARGJ"/>
    <property type="match status" value="1"/>
</dbReference>
<evidence type="ECO:0000256" key="4">
    <source>
        <dbReference type="ARBA" id="ARBA00022605"/>
    </source>
</evidence>
<dbReference type="Pfam" id="PF01960">
    <property type="entry name" value="ArgJ"/>
    <property type="match status" value="1"/>
</dbReference>
<dbReference type="Gene3D" id="3.60.70.12">
    <property type="entry name" value="L-amino peptidase D-ALA esterase/amidase"/>
    <property type="match status" value="1"/>
</dbReference>
<evidence type="ECO:0000256" key="1">
    <source>
        <dbReference type="ARBA" id="ARBA00006774"/>
    </source>
</evidence>
<dbReference type="FunFam" id="3.10.20.340:FF:000001">
    <property type="entry name" value="Arginine biosynthesis bifunctional protein ArgJ, chloroplastic"/>
    <property type="match status" value="1"/>
</dbReference>
<feature type="site" description="Cleavage; by autolysis" evidence="10">
    <location>
        <begin position="186"/>
        <end position="187"/>
    </location>
</feature>
<dbReference type="GO" id="GO:0005737">
    <property type="term" value="C:cytoplasm"/>
    <property type="evidence" value="ECO:0007669"/>
    <property type="project" value="UniProtKB-SubCell"/>
</dbReference>
<gene>
    <name evidence="10" type="primary">argJ</name>
    <name evidence="11" type="ORF">HMPREF1092_01864</name>
</gene>
<dbReference type="eggNOG" id="COG1364">
    <property type="taxonomic scope" value="Bacteria"/>
</dbReference>
<feature type="binding site" evidence="10">
    <location>
        <position position="273"/>
    </location>
    <ligand>
        <name>substrate</name>
    </ligand>
</feature>
<evidence type="ECO:0000256" key="2">
    <source>
        <dbReference type="ARBA" id="ARBA00011475"/>
    </source>
</evidence>
<dbReference type="Gene3D" id="3.10.20.340">
    <property type="entry name" value="ArgJ beta chain, C-terminal domain"/>
    <property type="match status" value="1"/>
</dbReference>
<keyword evidence="5 10" id="KW-0808">Transferase</keyword>